<dbReference type="Proteomes" id="UP000887577">
    <property type="component" value="Unplaced"/>
</dbReference>
<keyword evidence="4" id="KW-0347">Helicase</keyword>
<keyword evidence="5" id="KW-0067">ATP-binding</keyword>
<dbReference type="SMART" id="SM00487">
    <property type="entry name" value="DEXDc"/>
    <property type="match status" value="1"/>
</dbReference>
<dbReference type="SMART" id="SM00491">
    <property type="entry name" value="HELICc2"/>
    <property type="match status" value="1"/>
</dbReference>
<name>A0A914YB93_9BILA</name>
<dbReference type="PROSITE" id="PS00690">
    <property type="entry name" value="DEAH_ATP_HELICASE"/>
    <property type="match status" value="1"/>
</dbReference>
<dbReference type="InterPro" id="IPR006555">
    <property type="entry name" value="ATP-dep_Helicase_C"/>
</dbReference>
<dbReference type="PANTHER" id="PTHR11472">
    <property type="entry name" value="DNA REPAIR DEAD HELICASE RAD3/XP-D SUBFAMILY MEMBER"/>
    <property type="match status" value="1"/>
</dbReference>
<dbReference type="PROSITE" id="PS51193">
    <property type="entry name" value="HELICASE_ATP_BIND_2"/>
    <property type="match status" value="1"/>
</dbReference>
<keyword evidence="6" id="KW-0408">Iron</keyword>
<accession>A0A914YB93</accession>
<dbReference type="CDD" id="cd18788">
    <property type="entry name" value="SF2_C_XPD"/>
    <property type="match status" value="1"/>
</dbReference>
<dbReference type="GO" id="GO:0006289">
    <property type="term" value="P:nucleotide-excision repair"/>
    <property type="evidence" value="ECO:0007669"/>
    <property type="project" value="TreeGrafter"/>
</dbReference>
<evidence type="ECO:0000256" key="7">
    <source>
        <dbReference type="ARBA" id="ARBA00023014"/>
    </source>
</evidence>
<dbReference type="Gene3D" id="3.40.50.300">
    <property type="entry name" value="P-loop containing nucleotide triphosphate hydrolases"/>
    <property type="match status" value="2"/>
</dbReference>
<keyword evidence="7" id="KW-0411">Iron-sulfur</keyword>
<evidence type="ECO:0000259" key="10">
    <source>
        <dbReference type="PROSITE" id="PS51193"/>
    </source>
</evidence>
<dbReference type="GO" id="GO:0005524">
    <property type="term" value="F:ATP binding"/>
    <property type="evidence" value="ECO:0007669"/>
    <property type="project" value="UniProtKB-KW"/>
</dbReference>
<evidence type="ECO:0000256" key="4">
    <source>
        <dbReference type="ARBA" id="ARBA00022806"/>
    </source>
</evidence>
<dbReference type="InterPro" id="IPR002464">
    <property type="entry name" value="DNA/RNA_helicase_DEAH_CS"/>
</dbReference>
<dbReference type="InterPro" id="IPR006554">
    <property type="entry name" value="Helicase-like_DEXD_c2"/>
</dbReference>
<sequence length="733" mass="84628">MKNLFKNINVFSGYYRLVNKRWISISVKDTPTYDSEIPKGNFWKLRSIPECSSIHVNTVEVLLPQKLKPYKSQLMILDIVTKALNEKQNALIESPTGSGKTLALLASACAWADKKYGRIFYATRTHTQIPQIIKEFARLPYGHESGEKQLRHTILASRNKSCVNDDVKKSADHENTDLIRECKKACDMRSCEYQWKLKDWNSSELRNKIDGIWNTEDIIQTSEDLVICPYYASNDVLMADANIIVTPFNYLTDPIARDSSRINLQNSIVILDEAHNIENVCRNAANFDNCKTKTWDRDEFLKLLNGKDSERIFKKDDPEFNLYLDDFERIRTKKFNQNILPTPDIVLAQKYLYFMKYYQIEENKKFYKYNVTFEPCTVSITKVVKAQYAKKIRPNFEATLNFRCFSPSVAFKDAFSACHSVILASGTLSPTATLKTELGLKFDFEMIGEQCIPKEQIFACVVSSGPSGYQFKCTFDNMKTKKFYIELLKSIRDVCKTVPKGVLVFVSNYHVLDKIRKYMNFQNLKVDIEKHKKIFFEPNQSDDFKEVSDNYTFAIKNSANNMNSVNGAILFGVYRGKFSEGIDFLDDMARCVICVGIPFPNYKNEEVKQKRAFNSLHSSSMKISCGKKWYSIQAYRAVNQALGRGLRHQNDWGAILLFDERFRQQLNPHCPVSERISSWVRPLLRHYDDHPNFINGLAKFIDNRKIAAEIQPLDEDDNPSNTAPSLLPKRRSQ</sequence>
<keyword evidence="11" id="KW-1185">Reference proteome</keyword>
<evidence type="ECO:0000313" key="11">
    <source>
        <dbReference type="Proteomes" id="UP000887577"/>
    </source>
</evidence>
<reference evidence="12" key="1">
    <citation type="submission" date="2022-11" db="UniProtKB">
        <authorList>
            <consortium name="WormBaseParasite"/>
        </authorList>
    </citation>
    <scope>IDENTIFICATION</scope>
</reference>
<evidence type="ECO:0000256" key="3">
    <source>
        <dbReference type="ARBA" id="ARBA00022801"/>
    </source>
</evidence>
<keyword evidence="8" id="KW-0413">Isomerase</keyword>
<keyword evidence="2" id="KW-0547">Nucleotide-binding</keyword>
<organism evidence="11 12">
    <name type="scientific">Panagrolaimus superbus</name>
    <dbReference type="NCBI Taxonomy" id="310955"/>
    <lineage>
        <taxon>Eukaryota</taxon>
        <taxon>Metazoa</taxon>
        <taxon>Ecdysozoa</taxon>
        <taxon>Nematoda</taxon>
        <taxon>Chromadorea</taxon>
        <taxon>Rhabditida</taxon>
        <taxon>Tylenchina</taxon>
        <taxon>Panagrolaimomorpha</taxon>
        <taxon>Panagrolaimoidea</taxon>
        <taxon>Panagrolaimidae</taxon>
        <taxon>Panagrolaimus</taxon>
    </lineage>
</organism>
<dbReference type="InterPro" id="IPR045028">
    <property type="entry name" value="DinG/Rad3-like"/>
</dbReference>
<dbReference type="GO" id="GO:0003677">
    <property type="term" value="F:DNA binding"/>
    <property type="evidence" value="ECO:0007669"/>
    <property type="project" value="InterPro"/>
</dbReference>
<evidence type="ECO:0000256" key="8">
    <source>
        <dbReference type="ARBA" id="ARBA00023235"/>
    </source>
</evidence>
<dbReference type="GO" id="GO:0046872">
    <property type="term" value="F:metal ion binding"/>
    <property type="evidence" value="ECO:0007669"/>
    <property type="project" value="UniProtKB-KW"/>
</dbReference>
<dbReference type="InterPro" id="IPR014013">
    <property type="entry name" value="Helic_SF1/SF2_ATP-bd_DinG/Rad3"/>
</dbReference>
<protein>
    <submittedName>
        <fullName evidence="12">DNA helicase</fullName>
    </submittedName>
</protein>
<dbReference type="SMART" id="SM00488">
    <property type="entry name" value="DEXDc2"/>
    <property type="match status" value="1"/>
</dbReference>
<feature type="domain" description="Helicase ATP-binding" evidence="10">
    <location>
        <begin position="59"/>
        <end position="324"/>
    </location>
</feature>
<dbReference type="PANTHER" id="PTHR11472:SF47">
    <property type="entry name" value="FANCONI ANEMIA GROUP J PROTEIN"/>
    <property type="match status" value="1"/>
</dbReference>
<dbReference type="GO" id="GO:0051536">
    <property type="term" value="F:iron-sulfur cluster binding"/>
    <property type="evidence" value="ECO:0007669"/>
    <property type="project" value="UniProtKB-KW"/>
</dbReference>
<evidence type="ECO:0000256" key="9">
    <source>
        <dbReference type="SAM" id="MobiDB-lite"/>
    </source>
</evidence>
<dbReference type="SUPFAM" id="SSF52540">
    <property type="entry name" value="P-loop containing nucleoside triphosphate hydrolases"/>
    <property type="match status" value="1"/>
</dbReference>
<evidence type="ECO:0000256" key="5">
    <source>
        <dbReference type="ARBA" id="ARBA00022840"/>
    </source>
</evidence>
<dbReference type="GO" id="GO:0005634">
    <property type="term" value="C:nucleus"/>
    <property type="evidence" value="ECO:0007669"/>
    <property type="project" value="TreeGrafter"/>
</dbReference>
<dbReference type="WBParaSite" id="PSU_v2.g16032.t1">
    <property type="protein sequence ID" value="PSU_v2.g16032.t1"/>
    <property type="gene ID" value="PSU_v2.g16032"/>
</dbReference>
<dbReference type="GO" id="GO:0016818">
    <property type="term" value="F:hydrolase activity, acting on acid anhydrides, in phosphorus-containing anhydrides"/>
    <property type="evidence" value="ECO:0007669"/>
    <property type="project" value="InterPro"/>
</dbReference>
<keyword evidence="3" id="KW-0378">Hydrolase</keyword>
<feature type="region of interest" description="Disordered" evidence="9">
    <location>
        <begin position="712"/>
        <end position="733"/>
    </location>
</feature>
<evidence type="ECO:0000256" key="6">
    <source>
        <dbReference type="ARBA" id="ARBA00023004"/>
    </source>
</evidence>
<dbReference type="GO" id="GO:0003678">
    <property type="term" value="F:DNA helicase activity"/>
    <property type="evidence" value="ECO:0007669"/>
    <property type="project" value="InterPro"/>
</dbReference>
<dbReference type="AlphaFoldDB" id="A0A914YB93"/>
<evidence type="ECO:0000256" key="1">
    <source>
        <dbReference type="ARBA" id="ARBA00022723"/>
    </source>
</evidence>
<keyword evidence="1" id="KW-0479">Metal-binding</keyword>
<evidence type="ECO:0000313" key="12">
    <source>
        <dbReference type="WBParaSite" id="PSU_v2.g16032.t1"/>
    </source>
</evidence>
<evidence type="ECO:0000256" key="2">
    <source>
        <dbReference type="ARBA" id="ARBA00022741"/>
    </source>
</evidence>
<dbReference type="InterPro" id="IPR010614">
    <property type="entry name" value="RAD3-like_helicase_DEAD"/>
</dbReference>
<dbReference type="GO" id="GO:1990918">
    <property type="term" value="P:double-strand break repair involved in meiotic recombination"/>
    <property type="evidence" value="ECO:0007669"/>
    <property type="project" value="TreeGrafter"/>
</dbReference>
<dbReference type="InterPro" id="IPR014001">
    <property type="entry name" value="Helicase_ATP-bd"/>
</dbReference>
<dbReference type="Pfam" id="PF06733">
    <property type="entry name" value="DEAD_2"/>
    <property type="match status" value="1"/>
</dbReference>
<dbReference type="Pfam" id="PF13307">
    <property type="entry name" value="Helicase_C_2"/>
    <property type="match status" value="1"/>
</dbReference>
<dbReference type="InterPro" id="IPR027417">
    <property type="entry name" value="P-loop_NTPase"/>
</dbReference>
<proteinExistence type="predicted"/>